<gene>
    <name evidence="1" type="ORF">Scep_028186</name>
</gene>
<name>A0AAP0E9F9_9MAGN</name>
<sequence>MGLVNLNPILKKSASVVWQSIWKNWELFKEGLTWRTGDERLVNSWTDAWLEGSGKLLVFSTITLSDKELSGKVYYFTNLSGGWDFTRIRRVLPPDICEMIRSVPPPNNSNKENRITWMHQKSGFFLVSKAYKLAH</sequence>
<proteinExistence type="predicted"/>
<dbReference type="EMBL" id="JBBNAG010000012">
    <property type="protein sequence ID" value="KAK9089104.1"/>
    <property type="molecule type" value="Genomic_DNA"/>
</dbReference>
<keyword evidence="2" id="KW-1185">Reference proteome</keyword>
<evidence type="ECO:0000313" key="2">
    <source>
        <dbReference type="Proteomes" id="UP001419268"/>
    </source>
</evidence>
<evidence type="ECO:0000313" key="1">
    <source>
        <dbReference type="EMBL" id="KAK9089104.1"/>
    </source>
</evidence>
<organism evidence="1 2">
    <name type="scientific">Stephania cephalantha</name>
    <dbReference type="NCBI Taxonomy" id="152367"/>
    <lineage>
        <taxon>Eukaryota</taxon>
        <taxon>Viridiplantae</taxon>
        <taxon>Streptophyta</taxon>
        <taxon>Embryophyta</taxon>
        <taxon>Tracheophyta</taxon>
        <taxon>Spermatophyta</taxon>
        <taxon>Magnoliopsida</taxon>
        <taxon>Ranunculales</taxon>
        <taxon>Menispermaceae</taxon>
        <taxon>Menispermoideae</taxon>
        <taxon>Cissampelideae</taxon>
        <taxon>Stephania</taxon>
    </lineage>
</organism>
<accession>A0AAP0E9F9</accession>
<reference evidence="1 2" key="1">
    <citation type="submission" date="2024-01" db="EMBL/GenBank/DDBJ databases">
        <title>Genome assemblies of Stephania.</title>
        <authorList>
            <person name="Yang L."/>
        </authorList>
    </citation>
    <scope>NUCLEOTIDE SEQUENCE [LARGE SCALE GENOMIC DNA]</scope>
    <source>
        <strain evidence="1">JXDWG</strain>
        <tissue evidence="1">Leaf</tissue>
    </source>
</reference>
<comment type="caution">
    <text evidence="1">The sequence shown here is derived from an EMBL/GenBank/DDBJ whole genome shotgun (WGS) entry which is preliminary data.</text>
</comment>
<protein>
    <submittedName>
        <fullName evidence="1">Uncharacterized protein</fullName>
    </submittedName>
</protein>
<dbReference type="Proteomes" id="UP001419268">
    <property type="component" value="Unassembled WGS sequence"/>
</dbReference>
<dbReference type="AlphaFoldDB" id="A0AAP0E9F9"/>